<dbReference type="PANTHER" id="PTHR32487">
    <property type="entry name" value="3-OXO-DELTA(4,5)-STEROID 5-BETA-REDUCTASE"/>
    <property type="match status" value="1"/>
</dbReference>
<evidence type="ECO:0000259" key="1">
    <source>
        <dbReference type="Pfam" id="PF22917"/>
    </source>
</evidence>
<accession>A0ABR0SUS2</accession>
<feature type="domain" description="PRISE-like Rossmann-fold" evidence="1">
    <location>
        <begin position="8"/>
        <end position="400"/>
    </location>
</feature>
<evidence type="ECO:0000313" key="2">
    <source>
        <dbReference type="EMBL" id="KAK5995921.1"/>
    </source>
</evidence>
<reference evidence="2 3" key="1">
    <citation type="submission" date="2024-01" db="EMBL/GenBank/DDBJ databases">
        <title>Complete genome of Cladobotryum mycophilum ATHUM6906.</title>
        <authorList>
            <person name="Christinaki A.C."/>
            <person name="Myridakis A.I."/>
            <person name="Kouvelis V.N."/>
        </authorList>
    </citation>
    <scope>NUCLEOTIDE SEQUENCE [LARGE SCALE GENOMIC DNA]</scope>
    <source>
        <strain evidence="2 3">ATHUM6906</strain>
    </source>
</reference>
<gene>
    <name evidence="2" type="ORF">PT974_04340</name>
</gene>
<sequence>MAEQSNHAIVFGASGLLGWSVVNQLLSEYPHTGTFSKVTAVFNRPVPEKDLYWPKASSGRPELQIVSGVNLLEGTGEDLASDLKGKMRDAVGITHAFYFVFTAINDDHIRECRVNCGMMERVADALNIITPNLKSLVYSGGIWHLQPRRHIHSPLEESMADNLPEDYAKTVAYPWFRHILNNASQNRGWTWTELCPDAVIGFSPNGSGFSLALHWAQYLSLYAYNHGIRASASSPVGSPRERIEVPFPGVDAAADSLSSPVSERTLGRASIHAALHQDACAGKVINIADSAQPTTLRELWSVAAHWFGLVGVGPSSDPGQLKPSEYVDKYKYLFQRKGLTKALTCGVGAGGAQLDRVGWWLTFDRHLSLERLRGTGFMDARAPVAGWIDAFERFRAAGVIF</sequence>
<evidence type="ECO:0000313" key="3">
    <source>
        <dbReference type="Proteomes" id="UP001338125"/>
    </source>
</evidence>
<protein>
    <submittedName>
        <fullName evidence="2">Short chain dehydrogenase sirQ-like protein</fullName>
    </submittedName>
</protein>
<dbReference type="Proteomes" id="UP001338125">
    <property type="component" value="Unassembled WGS sequence"/>
</dbReference>
<name>A0ABR0SUS2_9HYPO</name>
<comment type="caution">
    <text evidence="2">The sequence shown here is derived from an EMBL/GenBank/DDBJ whole genome shotgun (WGS) entry which is preliminary data.</text>
</comment>
<dbReference type="Pfam" id="PF22917">
    <property type="entry name" value="PRISE"/>
    <property type="match status" value="1"/>
</dbReference>
<dbReference type="EMBL" id="JAVFKD010000004">
    <property type="protein sequence ID" value="KAK5995921.1"/>
    <property type="molecule type" value="Genomic_DNA"/>
</dbReference>
<organism evidence="2 3">
    <name type="scientific">Cladobotryum mycophilum</name>
    <dbReference type="NCBI Taxonomy" id="491253"/>
    <lineage>
        <taxon>Eukaryota</taxon>
        <taxon>Fungi</taxon>
        <taxon>Dikarya</taxon>
        <taxon>Ascomycota</taxon>
        <taxon>Pezizomycotina</taxon>
        <taxon>Sordariomycetes</taxon>
        <taxon>Hypocreomycetidae</taxon>
        <taxon>Hypocreales</taxon>
        <taxon>Hypocreaceae</taxon>
        <taxon>Cladobotryum</taxon>
    </lineage>
</organism>
<dbReference type="InterPro" id="IPR055222">
    <property type="entry name" value="PRISE-like_Rossmann-fold"/>
</dbReference>
<dbReference type="SUPFAM" id="SSF51735">
    <property type="entry name" value="NAD(P)-binding Rossmann-fold domains"/>
    <property type="match status" value="1"/>
</dbReference>
<dbReference type="Gene3D" id="3.40.50.720">
    <property type="entry name" value="NAD(P)-binding Rossmann-like Domain"/>
    <property type="match status" value="1"/>
</dbReference>
<proteinExistence type="predicted"/>
<keyword evidence="3" id="KW-1185">Reference proteome</keyword>
<dbReference type="PANTHER" id="PTHR32487:SF4">
    <property type="entry name" value="SIRQ PROTEIN"/>
    <property type="match status" value="1"/>
</dbReference>
<dbReference type="InterPro" id="IPR036291">
    <property type="entry name" value="NAD(P)-bd_dom_sf"/>
</dbReference>